<accession>A0ABS4VFL8</accession>
<reference evidence="13 14" key="1">
    <citation type="submission" date="2021-03" db="EMBL/GenBank/DDBJ databases">
        <title>Sequencing the genomes of 1000 actinobacteria strains.</title>
        <authorList>
            <person name="Klenk H.-P."/>
        </authorList>
    </citation>
    <scope>NUCLEOTIDE SEQUENCE [LARGE SCALE GENOMIC DNA]</scope>
    <source>
        <strain evidence="13 14">DSM 40843</strain>
    </source>
</reference>
<dbReference type="EMBL" id="JAGINS010000001">
    <property type="protein sequence ID" value="MBP2362714.1"/>
    <property type="molecule type" value="Genomic_DNA"/>
</dbReference>
<proteinExistence type="inferred from homology"/>
<comment type="catalytic activity">
    <reaction evidence="3">
        <text>2 a mycocerosyl-[mycocerosic acid synthase] + a phthiodiolone = a dimycocerosyl phthiodiolone + 2 holo-[mycocerosic acid synthase].</text>
        <dbReference type="EC" id="2.3.1.282"/>
    </reaction>
</comment>
<dbReference type="Gene3D" id="3.30.559.30">
    <property type="entry name" value="Nonribosomal peptide synthetase, condensation domain"/>
    <property type="match status" value="1"/>
</dbReference>
<organism evidence="13 14">
    <name type="scientific">Streptomyces clavifer</name>
    <dbReference type="NCBI Taxonomy" id="68188"/>
    <lineage>
        <taxon>Bacteria</taxon>
        <taxon>Bacillati</taxon>
        <taxon>Actinomycetota</taxon>
        <taxon>Actinomycetes</taxon>
        <taxon>Kitasatosporales</taxon>
        <taxon>Streptomycetaceae</taxon>
        <taxon>Streptomyces</taxon>
    </lineage>
</organism>
<keyword evidence="7" id="KW-0808">Transferase</keyword>
<evidence type="ECO:0000259" key="12">
    <source>
        <dbReference type="Pfam" id="PF16911"/>
    </source>
</evidence>
<comment type="similarity">
    <text evidence="4">Belongs to the acyltransferase PapA5 family.</text>
</comment>
<evidence type="ECO:0000256" key="3">
    <source>
        <dbReference type="ARBA" id="ARBA00001907"/>
    </source>
</evidence>
<dbReference type="PANTHER" id="PTHR28037:SF1">
    <property type="entry name" value="ALCOHOL O-ACETYLTRANSFERASE 1-RELATED"/>
    <property type="match status" value="1"/>
</dbReference>
<dbReference type="Pfam" id="PF16911">
    <property type="entry name" value="PapA_C"/>
    <property type="match status" value="1"/>
</dbReference>
<evidence type="ECO:0000256" key="1">
    <source>
        <dbReference type="ARBA" id="ARBA00000026"/>
    </source>
</evidence>
<evidence type="ECO:0000256" key="6">
    <source>
        <dbReference type="ARBA" id="ARBA00013449"/>
    </source>
</evidence>
<evidence type="ECO:0000256" key="8">
    <source>
        <dbReference type="ARBA" id="ARBA00023315"/>
    </source>
</evidence>
<keyword evidence="8" id="KW-0012">Acyltransferase</keyword>
<gene>
    <name evidence="13" type="ORF">JOF59_005114</name>
</gene>
<dbReference type="SUPFAM" id="SSF52777">
    <property type="entry name" value="CoA-dependent acyltransferases"/>
    <property type="match status" value="2"/>
</dbReference>
<dbReference type="InterPro" id="IPR052058">
    <property type="entry name" value="Alcohol_O-acetyltransferase"/>
</dbReference>
<evidence type="ECO:0000256" key="2">
    <source>
        <dbReference type="ARBA" id="ARBA00000625"/>
    </source>
</evidence>
<dbReference type="EC" id="2.3.1.282" evidence="5"/>
<sequence>MHRALCPVETLYVAQRSRGVLFCTLRGQVDAGALSVAFDAVTQASPTLRSRIAPDGRGFALHLLPESERPRLITRTGHEDARRAELNAPLPVGGPLVRAVLVSTPGGDRHLFVLAVDHTISDGHSIIALHNTVWEHYRALVEGGADAPEALSAGEVRKASAAAPRWPRPVSALLPDADPVAVAAYLERRIEETRRHPVQLLPYDVPRPAGDGSEPAADGRIEVCRLTLDEERTDRLRRTAREAGLSVHSLVAASLLTTARGRLEGDGPRTLGCLSPVDLRSRLSPPLPAAVMVPAVTAHLQSVDVAGDTDPMVLARTVHTRLRDSIARADQENELRITTEVPRNPALQTATVIATNMGVVAGPRLPAGLHATDVRLVPARENYFPQAGRSPLMACVVSFEGRLAIEFPHSTACFSPAFMRAFRDDVLARLLVLTEAGAPTPAPAPVIAR</sequence>
<evidence type="ECO:0000313" key="14">
    <source>
        <dbReference type="Proteomes" id="UP001519311"/>
    </source>
</evidence>
<comment type="catalytic activity">
    <reaction evidence="2">
        <text>2 a mycocerosyl-[mycocerosic acid synthase] + a phenolphthiocerol = a dimycocerosyl phenolphthiocerol + 2 holo-[mycocerosic acid synthase].</text>
        <dbReference type="EC" id="2.3.1.282"/>
    </reaction>
</comment>
<feature type="domain" description="Phthiocerol/phthiodiolone dimycocerosyl transferase C-terminal" evidence="12">
    <location>
        <begin position="219"/>
        <end position="407"/>
    </location>
</feature>
<protein>
    <recommendedName>
        <fullName evidence="6">Phthiocerol/phthiodiolone dimycocerosyl transferase</fullName>
        <ecNumber evidence="5">2.3.1.282</ecNumber>
    </recommendedName>
    <alternativeName>
        <fullName evidence="11">Acyltransferase PapA5</fullName>
    </alternativeName>
    <alternativeName>
        <fullName evidence="9">Phthiocerol/phthiodiolone O-acyltransferase</fullName>
    </alternativeName>
    <alternativeName>
        <fullName evidence="10">Polyketide synthase-associated protein A5</fullName>
    </alternativeName>
</protein>
<evidence type="ECO:0000256" key="11">
    <source>
        <dbReference type="ARBA" id="ARBA00033407"/>
    </source>
</evidence>
<comment type="caution">
    <text evidence="13">The sequence shown here is derived from an EMBL/GenBank/DDBJ whole genome shotgun (WGS) entry which is preliminary data.</text>
</comment>
<evidence type="ECO:0000256" key="5">
    <source>
        <dbReference type="ARBA" id="ARBA00012866"/>
    </source>
</evidence>
<dbReference type="RefSeq" id="WP_124283013.1">
    <property type="nucleotide sequence ID" value="NZ_BMWJ01000005.1"/>
</dbReference>
<dbReference type="PANTHER" id="PTHR28037">
    <property type="entry name" value="ALCOHOL O-ACETYLTRANSFERASE 1-RELATED"/>
    <property type="match status" value="1"/>
</dbReference>
<keyword evidence="14" id="KW-1185">Reference proteome</keyword>
<name>A0ABS4VFL8_9ACTN</name>
<evidence type="ECO:0000256" key="10">
    <source>
        <dbReference type="ARBA" id="ARBA00032317"/>
    </source>
</evidence>
<dbReference type="Gene3D" id="3.30.559.10">
    <property type="entry name" value="Chloramphenicol acetyltransferase-like domain"/>
    <property type="match status" value="1"/>
</dbReference>
<evidence type="ECO:0000256" key="9">
    <source>
        <dbReference type="ARBA" id="ARBA00030465"/>
    </source>
</evidence>
<dbReference type="Proteomes" id="UP001519311">
    <property type="component" value="Unassembled WGS sequence"/>
</dbReference>
<dbReference type="InterPro" id="IPR023213">
    <property type="entry name" value="CAT-like_dom_sf"/>
</dbReference>
<evidence type="ECO:0000256" key="7">
    <source>
        <dbReference type="ARBA" id="ARBA00022679"/>
    </source>
</evidence>
<evidence type="ECO:0000256" key="4">
    <source>
        <dbReference type="ARBA" id="ARBA00006558"/>
    </source>
</evidence>
<evidence type="ECO:0000313" key="13">
    <source>
        <dbReference type="EMBL" id="MBP2362714.1"/>
    </source>
</evidence>
<comment type="catalytic activity">
    <reaction evidence="1">
        <text>2 a mycocerosyl-[mycocerosic acid synthase] + a phthiocerol = a dimycocerosyl phthiocerol + 2 holo-[mycocerosic acid synthase].</text>
        <dbReference type="EC" id="2.3.1.282"/>
    </reaction>
</comment>
<dbReference type="InterPro" id="IPR031641">
    <property type="entry name" value="PapA_C"/>
</dbReference>